<accession>A0A9W7G0D2</accession>
<comment type="similarity">
    <text evidence="2">Belongs to the ABC transporter superfamily. ABCA family.</text>
</comment>
<organism evidence="12 13">
    <name type="scientific">Triparma columacea</name>
    <dbReference type="NCBI Taxonomy" id="722753"/>
    <lineage>
        <taxon>Eukaryota</taxon>
        <taxon>Sar</taxon>
        <taxon>Stramenopiles</taxon>
        <taxon>Ochrophyta</taxon>
        <taxon>Bolidophyceae</taxon>
        <taxon>Parmales</taxon>
        <taxon>Triparmaceae</taxon>
        <taxon>Triparma</taxon>
    </lineage>
</organism>
<dbReference type="InterPro" id="IPR003439">
    <property type="entry name" value="ABC_transporter-like_ATP-bd"/>
</dbReference>
<proteinExistence type="inferred from homology"/>
<feature type="domain" description="ABC transporter" evidence="11">
    <location>
        <begin position="1551"/>
        <end position="1790"/>
    </location>
</feature>
<sequence length="1922" mass="214087">MGVLLALLYKCILRRCKSPSGSAIPFGFLLEVFVPLGFFYLFSWVSTEIDDESVLPGVPGDVYSMDSDSAEGVFASATFVDYVNRGYDKNNAPTCVPYDPDNCQGPGCAEDTREWDVENKLSMLLDCTPYERFEWIDSAHAADSCEEEGQSVFDLCQKRYIALAPSDSLKDDPTVPSHLASHANYLRSSFQMSIGDYDLLKIFDSESEMINYINDPGYGITEDPLAFAIVWNGLHPAYDYTIRMNSTSLMYQDEDAKDFQHYAKTPGEVDNMCWSELGSDEEMRSQYMIDESLELGSCAAKYANARFVHIQTYMVDSFILETVSLDKTGSPPDFYIRPNAAGFPYKGYTFNAFWQYVGDVFATLMYLSFIMTFYNTIKQITEEKELKLTEGLKIMGVTDMEISCSWWALFILQALVTTSACMITAKSLFVNSSLVLVFFFIFFYLISCTSYCIFIASFFSKAKRAALIGFIIFFSGMIIPAMIPDGKAYKVIVSLCHPGSLFMYTVDNFIFYESNQIGVTADTARTAIDIYSIPYNECLVIMVVDTFMYICLSWYVAKVVPSDFGVSLPPHFIFMPSYWKTGEVWSSNKGDYTTVDTNDIQISTVEEVRADLVRQEEDKEIIQIKGLRKVYNTNSGEKVAVSGLDLNFYKGQVSCLLGHNGAGKTTTINVLNGMTTPTSGSVKIGPHDVSTEMNIIRRNLGVCPQHDVLFLTMTVEQHLRLFAAIKQVKTDNLSGLITNILEEVGIPEKRNWLACKLSGGQKRKLSLAIAFLGDSDFVFLDEPTSGMDPFSRRSTWELIRKKKEGRVIVLTTHFMDEADLLGDRISIMSEGSLRCSGSSLFLKKEFGVGYNIVFEKNPSGRADDVAISTLVKKYVSSAETLSSVGMEISYQLPLESSAHFPRMLSELDTNLENLGLISYGISVTTLEEVFLTIARGALKGDDDVSQKKNTDDDRSKVQFTKIDTSKFWIYSFRHIIALLIKRWKIQIRDYPTWFSSFIVPMGIITLGMYGTSLNQASKPIKTVTLSTDHMHSSKTPIFYGDNGQSDCSSIPTEQSCKPYGDFEWWVEWGQCNYNDVFSGFSTQKIDRGNAGASFTTAEKERQQNGAKLNLTFPLLFNCTVSLHDETIDLIDDEKVELVKVDEIGGHSPNVNDIATVLQSTQDDFKESRFGALFFTSTPLAPSRSPIYNSTFDGERGLNFLTSKFVEYVTMVNFTSAHAFPTFVNLANGIIIRSIDPEVSIMTKSQPFPKTIVEVEVSSAEAVEGTVFTMLFALPFVPAAFGSFAINERVNKAKHMQIISGVTPFSYWFSTFIFDFFNFSISASIMIGLLHAFKIDELTDSGVIEVIAGLLFAWGAAATVFAYCQSFLFKNSLTNFGFTMLMSMIFGYMAGLTAYILKLIILAFDSPPGEERDPDEDYSFLDTIIDVEKYIVMIGHFLPTFNLSLALNKIQNRQLISILKKMGQEVLTAWDPEIARNEIYWLIYSIPGYFALVLLIQFVTDSPRFSGCLLNLFQRNVNSYSEIIDMDDDVCEEDRKCSALVNGEGRSNYPPVLVKDLKKQYGFFNRCCGVPKLAVRGVSFTVEPGMCFGLLGVNGAGKTSTLGMITGEFPPSAGEAWLAQRSIMGQANEVKRLIGYCPQFDPLFPLLTGREHLEFYARLKGVEESDIKVVVDEQIKRMDLIAHCDRTSGGYSGGNKRKLSVACALIGDPKIVFLDEPSTGMDPLARRFMWSIVNQIAEEKDTSIILTTHSMEEAEALCSKIGIMVDGYFRCIGSGQHLKNKFGKGYQIEINAQEDTPAAVTGGNVEVPVETTLNTPTGDVVTGIVNFFRVNFPNHIVLESQDHRLRINLPELVQVTPTGNTTLTIGGLFGVLESVKGALRIQDYSISQTTLEQIFNGFAKKQAFTSGTGTHAVGGAVVVPATI</sequence>
<keyword evidence="13" id="KW-1185">Reference proteome</keyword>
<evidence type="ECO:0000256" key="10">
    <source>
        <dbReference type="SAM" id="Phobius"/>
    </source>
</evidence>
<dbReference type="GO" id="GO:0005319">
    <property type="term" value="F:lipid transporter activity"/>
    <property type="evidence" value="ECO:0007669"/>
    <property type="project" value="TreeGrafter"/>
</dbReference>
<evidence type="ECO:0000256" key="5">
    <source>
        <dbReference type="ARBA" id="ARBA00022737"/>
    </source>
</evidence>
<feature type="transmembrane region" description="Helical" evidence="10">
    <location>
        <begin position="1341"/>
        <end position="1363"/>
    </location>
</feature>
<dbReference type="GO" id="GO:0016887">
    <property type="term" value="F:ATP hydrolysis activity"/>
    <property type="evidence" value="ECO:0007669"/>
    <property type="project" value="InterPro"/>
</dbReference>
<keyword evidence="8 10" id="KW-1133">Transmembrane helix</keyword>
<feature type="transmembrane region" description="Helical" evidence="10">
    <location>
        <begin position="1429"/>
        <end position="1446"/>
    </location>
</feature>
<evidence type="ECO:0000256" key="7">
    <source>
        <dbReference type="ARBA" id="ARBA00022840"/>
    </source>
</evidence>
<feature type="transmembrane region" description="Helical" evidence="10">
    <location>
        <begin position="435"/>
        <end position="458"/>
    </location>
</feature>
<evidence type="ECO:0000256" key="1">
    <source>
        <dbReference type="ARBA" id="ARBA00004141"/>
    </source>
</evidence>
<keyword evidence="4 10" id="KW-0812">Transmembrane</keyword>
<feature type="transmembrane region" description="Helical" evidence="10">
    <location>
        <begin position="1478"/>
        <end position="1498"/>
    </location>
</feature>
<feature type="transmembrane region" description="Helical" evidence="10">
    <location>
        <begin position="1266"/>
        <end position="1285"/>
    </location>
</feature>
<feature type="domain" description="ABC transporter" evidence="11">
    <location>
        <begin position="622"/>
        <end position="855"/>
    </location>
</feature>
<feature type="transmembrane region" description="Helical" evidence="10">
    <location>
        <begin position="1375"/>
        <end position="1403"/>
    </location>
</feature>
<feature type="transmembrane region" description="Helical" evidence="10">
    <location>
        <begin position="406"/>
        <end position="429"/>
    </location>
</feature>
<evidence type="ECO:0000256" key="9">
    <source>
        <dbReference type="ARBA" id="ARBA00023136"/>
    </source>
</evidence>
<reference evidence="13" key="1">
    <citation type="journal article" date="2023" name="Commun. Biol.">
        <title>Genome analysis of Parmales, the sister group of diatoms, reveals the evolutionary specialization of diatoms from phago-mixotrophs to photoautotrophs.</title>
        <authorList>
            <person name="Ban H."/>
            <person name="Sato S."/>
            <person name="Yoshikawa S."/>
            <person name="Yamada K."/>
            <person name="Nakamura Y."/>
            <person name="Ichinomiya M."/>
            <person name="Sato N."/>
            <person name="Blanc-Mathieu R."/>
            <person name="Endo H."/>
            <person name="Kuwata A."/>
            <person name="Ogata H."/>
        </authorList>
    </citation>
    <scope>NUCLEOTIDE SEQUENCE [LARGE SCALE GENOMIC DNA]</scope>
</reference>
<dbReference type="InterPro" id="IPR026082">
    <property type="entry name" value="ABCA"/>
</dbReference>
<evidence type="ECO:0000313" key="13">
    <source>
        <dbReference type="Proteomes" id="UP001165065"/>
    </source>
</evidence>
<dbReference type="InterPro" id="IPR017871">
    <property type="entry name" value="ABC_transporter-like_CS"/>
</dbReference>
<name>A0A9W7G0D2_9STRA</name>
<dbReference type="Gene3D" id="3.40.50.300">
    <property type="entry name" value="P-loop containing nucleotide triphosphate hydrolases"/>
    <property type="match status" value="2"/>
</dbReference>
<keyword evidence="7" id="KW-0067">ATP-binding</keyword>
<feature type="transmembrane region" description="Helical" evidence="10">
    <location>
        <begin position="353"/>
        <end position="374"/>
    </location>
</feature>
<gene>
    <name evidence="12" type="ORF">TrCOL_g767</name>
</gene>
<dbReference type="PROSITE" id="PS00211">
    <property type="entry name" value="ABC_TRANSPORTER_1"/>
    <property type="match status" value="2"/>
</dbReference>
<evidence type="ECO:0000256" key="8">
    <source>
        <dbReference type="ARBA" id="ARBA00022989"/>
    </source>
</evidence>
<evidence type="ECO:0000256" key="2">
    <source>
        <dbReference type="ARBA" id="ARBA00008869"/>
    </source>
</evidence>
<evidence type="ECO:0000256" key="6">
    <source>
        <dbReference type="ARBA" id="ARBA00022741"/>
    </source>
</evidence>
<protein>
    <recommendedName>
        <fullName evidence="11">ABC transporter domain-containing protein</fullName>
    </recommendedName>
</protein>
<keyword evidence="5" id="KW-0677">Repeat</keyword>
<dbReference type="PANTHER" id="PTHR19229:SF36">
    <property type="entry name" value="ATP-BINDING CASSETTE SUB-FAMILY A MEMBER 2"/>
    <property type="match status" value="1"/>
</dbReference>
<dbReference type="InterPro" id="IPR027417">
    <property type="entry name" value="P-loop_NTPase"/>
</dbReference>
<dbReference type="GO" id="GO:0016020">
    <property type="term" value="C:membrane"/>
    <property type="evidence" value="ECO:0007669"/>
    <property type="project" value="UniProtKB-SubCell"/>
</dbReference>
<dbReference type="InterPro" id="IPR013525">
    <property type="entry name" value="ABC2_TM"/>
</dbReference>
<dbReference type="GO" id="GO:0005524">
    <property type="term" value="F:ATP binding"/>
    <property type="evidence" value="ECO:0007669"/>
    <property type="project" value="UniProtKB-KW"/>
</dbReference>
<dbReference type="SUPFAM" id="SSF52540">
    <property type="entry name" value="P-loop containing nucleoside triphosphate hydrolases"/>
    <property type="match status" value="2"/>
</dbReference>
<comment type="subcellular location">
    <subcellularLocation>
        <location evidence="1">Membrane</location>
        <topology evidence="1">Multi-pass membrane protein</topology>
    </subcellularLocation>
</comment>
<evidence type="ECO:0000259" key="11">
    <source>
        <dbReference type="PROSITE" id="PS50893"/>
    </source>
</evidence>
<dbReference type="PROSITE" id="PS50893">
    <property type="entry name" value="ABC_TRANSPORTER_2"/>
    <property type="match status" value="2"/>
</dbReference>
<evidence type="ECO:0000313" key="12">
    <source>
        <dbReference type="EMBL" id="GMI30744.1"/>
    </source>
</evidence>
<dbReference type="FunFam" id="3.40.50.300:FF:000298">
    <property type="entry name" value="ATP-binding cassette sub-family A member 12"/>
    <property type="match status" value="1"/>
</dbReference>
<dbReference type="GO" id="GO:0140359">
    <property type="term" value="F:ABC-type transporter activity"/>
    <property type="evidence" value="ECO:0007669"/>
    <property type="project" value="InterPro"/>
</dbReference>
<dbReference type="PANTHER" id="PTHR19229">
    <property type="entry name" value="ATP-BINDING CASSETTE TRANSPORTER SUBFAMILY A ABCA"/>
    <property type="match status" value="1"/>
</dbReference>
<dbReference type="Pfam" id="PF00005">
    <property type="entry name" value="ABC_tran"/>
    <property type="match status" value="2"/>
</dbReference>
<dbReference type="Pfam" id="PF12698">
    <property type="entry name" value="ABC2_membrane_3"/>
    <property type="match status" value="2"/>
</dbReference>
<dbReference type="FunFam" id="3.40.50.300:FF:000335">
    <property type="entry name" value="ATP binding cassette subfamily A member 5"/>
    <property type="match status" value="1"/>
</dbReference>
<dbReference type="InterPro" id="IPR003593">
    <property type="entry name" value="AAA+_ATPase"/>
</dbReference>
<keyword evidence="6" id="KW-0547">Nucleotide-binding</keyword>
<dbReference type="Proteomes" id="UP001165065">
    <property type="component" value="Unassembled WGS sequence"/>
</dbReference>
<keyword evidence="9 10" id="KW-0472">Membrane</keyword>
<evidence type="ECO:0000256" key="3">
    <source>
        <dbReference type="ARBA" id="ARBA00022448"/>
    </source>
</evidence>
<evidence type="ECO:0000256" key="4">
    <source>
        <dbReference type="ARBA" id="ARBA00022692"/>
    </source>
</evidence>
<keyword evidence="3" id="KW-0813">Transport</keyword>
<dbReference type="OrthoDB" id="6512918at2759"/>
<feature type="transmembrane region" description="Helical" evidence="10">
    <location>
        <begin position="465"/>
        <end position="483"/>
    </location>
</feature>
<comment type="caution">
    <text evidence="12">The sequence shown here is derived from an EMBL/GenBank/DDBJ whole genome shotgun (WGS) entry which is preliminary data.</text>
</comment>
<dbReference type="SMART" id="SM00382">
    <property type="entry name" value="AAA"/>
    <property type="match status" value="2"/>
</dbReference>
<dbReference type="EMBL" id="BRYA01000722">
    <property type="protein sequence ID" value="GMI30744.1"/>
    <property type="molecule type" value="Genomic_DNA"/>
</dbReference>
<feature type="transmembrane region" description="Helical" evidence="10">
    <location>
        <begin position="1306"/>
        <end position="1329"/>
    </location>
</feature>
<dbReference type="CDD" id="cd03263">
    <property type="entry name" value="ABC_subfamily_A"/>
    <property type="match status" value="2"/>
</dbReference>